<sequence length="132" mass="15235">MYRPEHPEYRSAPRLFNAHLGAIRRGVFKRRAADADEVAQDFLQYSLADYAKRRRQGFTRWRDVYPAYAFALASHAADWPRGTGDTEAELAAYWEQARGESRLKWDQARAVIEDAWLALDRMPAAAVHSRPL</sequence>
<comment type="caution">
    <text evidence="1">The sequence shown here is derived from an EMBL/GenBank/DDBJ whole genome shotgun (WGS) entry which is preliminary data.</text>
</comment>
<dbReference type="AlphaFoldDB" id="A0A0R0AVZ4"/>
<evidence type="ECO:0000313" key="2">
    <source>
        <dbReference type="Proteomes" id="UP000050836"/>
    </source>
</evidence>
<keyword evidence="2" id="KW-1185">Reference proteome</keyword>
<accession>A0A0R0AVZ4</accession>
<protein>
    <submittedName>
        <fullName evidence="1">Uncharacterized protein</fullName>
    </submittedName>
</protein>
<evidence type="ECO:0000313" key="1">
    <source>
        <dbReference type="EMBL" id="KRG44563.1"/>
    </source>
</evidence>
<proteinExistence type="predicted"/>
<dbReference type="EMBL" id="LLXS01000007">
    <property type="protein sequence ID" value="KRG44563.1"/>
    <property type="molecule type" value="Genomic_DNA"/>
</dbReference>
<name>A0A0R0AVZ4_9GAMM</name>
<dbReference type="RefSeq" id="WP_057505721.1">
    <property type="nucleotide sequence ID" value="NZ_LLXS01000007.1"/>
</dbReference>
<gene>
    <name evidence="1" type="ORF">ARC78_05300</name>
</gene>
<dbReference type="Proteomes" id="UP000050836">
    <property type="component" value="Unassembled WGS sequence"/>
</dbReference>
<organism evidence="1 2">
    <name type="scientific">Stenotrophomonas pictorum JCM 9942</name>
    <dbReference type="NCBI Taxonomy" id="1236960"/>
    <lineage>
        <taxon>Bacteria</taxon>
        <taxon>Pseudomonadati</taxon>
        <taxon>Pseudomonadota</taxon>
        <taxon>Gammaproteobacteria</taxon>
        <taxon>Lysobacterales</taxon>
        <taxon>Lysobacteraceae</taxon>
        <taxon>Stenotrophomonas</taxon>
    </lineage>
</organism>
<reference evidence="1 2" key="1">
    <citation type="submission" date="2015-10" db="EMBL/GenBank/DDBJ databases">
        <title>Genome sequencing and analysis of members of genus Stenotrophomonas.</title>
        <authorList>
            <person name="Patil P.P."/>
            <person name="Midha S."/>
            <person name="Patil P.B."/>
        </authorList>
    </citation>
    <scope>NUCLEOTIDE SEQUENCE [LARGE SCALE GENOMIC DNA]</scope>
    <source>
        <strain evidence="1 2">JCM 9942</strain>
    </source>
</reference>